<sequence>MPNAVKFLKDLLKKKQKLDEASHVELNAVNSHFMWETKQSPFKLEISPKNLHEPCSSKNKGPLYEERRLQIEELDEWRAHKSRTYDKPKPHHDDLNVAPNQLKVGDEVLLDAADPRIATSEPNGAIPLTVLSIFPYAGIRSVNSSHHHDHILERFSNLHGRAQGRALGRARTTGEDTTV</sequence>
<gene>
    <name evidence="1" type="ORF">GOBAR_AA32178</name>
</gene>
<proteinExistence type="predicted"/>
<dbReference type="AlphaFoldDB" id="A0A2P5WBR5"/>
<dbReference type="Proteomes" id="UP000239757">
    <property type="component" value="Unassembled WGS sequence"/>
</dbReference>
<dbReference type="OrthoDB" id="1094981at2759"/>
<evidence type="ECO:0000313" key="1">
    <source>
        <dbReference type="EMBL" id="PPR88506.1"/>
    </source>
</evidence>
<protein>
    <submittedName>
        <fullName evidence="1">Uncharacterized protein</fullName>
    </submittedName>
</protein>
<evidence type="ECO:0000313" key="2">
    <source>
        <dbReference type="Proteomes" id="UP000239757"/>
    </source>
</evidence>
<accession>A0A2P5WBR5</accession>
<organism evidence="1 2">
    <name type="scientific">Gossypium barbadense</name>
    <name type="common">Sea Island cotton</name>
    <name type="synonym">Hibiscus barbadensis</name>
    <dbReference type="NCBI Taxonomy" id="3634"/>
    <lineage>
        <taxon>Eukaryota</taxon>
        <taxon>Viridiplantae</taxon>
        <taxon>Streptophyta</taxon>
        <taxon>Embryophyta</taxon>
        <taxon>Tracheophyta</taxon>
        <taxon>Spermatophyta</taxon>
        <taxon>Magnoliopsida</taxon>
        <taxon>eudicotyledons</taxon>
        <taxon>Gunneridae</taxon>
        <taxon>Pentapetalae</taxon>
        <taxon>rosids</taxon>
        <taxon>malvids</taxon>
        <taxon>Malvales</taxon>
        <taxon>Malvaceae</taxon>
        <taxon>Malvoideae</taxon>
        <taxon>Gossypium</taxon>
    </lineage>
</organism>
<name>A0A2P5WBR5_GOSBA</name>
<reference evidence="1 2" key="1">
    <citation type="submission" date="2015-01" db="EMBL/GenBank/DDBJ databases">
        <title>Genome of allotetraploid Gossypium barbadense reveals genomic plasticity and fiber elongation in cotton evolution.</title>
        <authorList>
            <person name="Chen X."/>
            <person name="Liu X."/>
            <person name="Zhao B."/>
            <person name="Zheng H."/>
            <person name="Hu Y."/>
            <person name="Lu G."/>
            <person name="Yang C."/>
            <person name="Chen J."/>
            <person name="Shan C."/>
            <person name="Zhang L."/>
            <person name="Zhou Y."/>
            <person name="Wang L."/>
            <person name="Guo W."/>
            <person name="Bai Y."/>
            <person name="Ruan J."/>
            <person name="Shangguan X."/>
            <person name="Mao Y."/>
            <person name="Jiang J."/>
            <person name="Zhu Y."/>
            <person name="Lei J."/>
            <person name="Kang H."/>
            <person name="Chen S."/>
            <person name="He X."/>
            <person name="Wang R."/>
            <person name="Wang Y."/>
            <person name="Chen J."/>
            <person name="Wang L."/>
            <person name="Yu S."/>
            <person name="Wang B."/>
            <person name="Wei J."/>
            <person name="Song S."/>
            <person name="Lu X."/>
            <person name="Gao Z."/>
            <person name="Gu W."/>
            <person name="Deng X."/>
            <person name="Ma D."/>
            <person name="Wang S."/>
            <person name="Liang W."/>
            <person name="Fang L."/>
            <person name="Cai C."/>
            <person name="Zhu X."/>
            <person name="Zhou B."/>
            <person name="Zhang Y."/>
            <person name="Chen Z."/>
            <person name="Xu S."/>
            <person name="Zhu R."/>
            <person name="Wang S."/>
            <person name="Zhang T."/>
            <person name="Zhao G."/>
        </authorList>
    </citation>
    <scope>NUCLEOTIDE SEQUENCE [LARGE SCALE GENOMIC DNA]</scope>
    <source>
        <strain evidence="2">cv. Xinhai21</strain>
        <tissue evidence="1">Leaf</tissue>
    </source>
</reference>
<dbReference type="EMBL" id="KZ668256">
    <property type="protein sequence ID" value="PPR88506.1"/>
    <property type="molecule type" value="Genomic_DNA"/>
</dbReference>